<proteinExistence type="predicted"/>
<dbReference type="EMBL" id="OBMT01000009">
    <property type="protein sequence ID" value="SOC11559.1"/>
    <property type="molecule type" value="Genomic_DNA"/>
</dbReference>
<keyword evidence="3" id="KW-1185">Reference proteome</keyword>
<dbReference type="Gene3D" id="3.40.50.300">
    <property type="entry name" value="P-loop containing nucleotide triphosphate hydrolases"/>
    <property type="match status" value="1"/>
</dbReference>
<dbReference type="InterPro" id="IPR051396">
    <property type="entry name" value="Bact_Antivir_Def_Nuclease"/>
</dbReference>
<dbReference type="PANTHER" id="PTHR43581">
    <property type="entry name" value="ATP/GTP PHOSPHATASE"/>
    <property type="match status" value="1"/>
</dbReference>
<dbReference type="PANTHER" id="PTHR43581:SF4">
    <property type="entry name" value="ATP_GTP PHOSPHATASE"/>
    <property type="match status" value="1"/>
</dbReference>
<dbReference type="SUPFAM" id="SSF52540">
    <property type="entry name" value="P-loop containing nucleoside triphosphate hydrolases"/>
    <property type="match status" value="1"/>
</dbReference>
<dbReference type="Proteomes" id="UP000219111">
    <property type="component" value="Unassembled WGS sequence"/>
</dbReference>
<accession>A0A285SSU0</accession>
<gene>
    <name evidence="2" type="ORF">SAMN05877831_1091</name>
</gene>
<organism evidence="2 3">
    <name type="scientific">Rhodobacter maris</name>
    <dbReference type="NCBI Taxonomy" id="446682"/>
    <lineage>
        <taxon>Bacteria</taxon>
        <taxon>Pseudomonadati</taxon>
        <taxon>Pseudomonadota</taxon>
        <taxon>Alphaproteobacteria</taxon>
        <taxon>Rhodobacterales</taxon>
        <taxon>Rhodobacter group</taxon>
        <taxon>Rhodobacter</taxon>
    </lineage>
</organism>
<evidence type="ECO:0000313" key="3">
    <source>
        <dbReference type="Proteomes" id="UP000219111"/>
    </source>
</evidence>
<dbReference type="RefSeq" id="WP_176518633.1">
    <property type="nucleotide sequence ID" value="NZ_OBMT01000009.1"/>
</dbReference>
<dbReference type="InterPro" id="IPR041685">
    <property type="entry name" value="AAA_GajA/Old/RecF-like"/>
</dbReference>
<name>A0A285SSU0_9RHOB</name>
<dbReference type="AlphaFoldDB" id="A0A285SSU0"/>
<evidence type="ECO:0000259" key="1">
    <source>
        <dbReference type="Pfam" id="PF13175"/>
    </source>
</evidence>
<protein>
    <submittedName>
        <fullName evidence="2">AAA ATPase-like protein</fullName>
    </submittedName>
</protein>
<dbReference type="InterPro" id="IPR027417">
    <property type="entry name" value="P-loop_NTPase"/>
</dbReference>
<reference evidence="3" key="1">
    <citation type="submission" date="2017-08" db="EMBL/GenBank/DDBJ databases">
        <authorList>
            <person name="Varghese N."/>
            <person name="Submissions S."/>
        </authorList>
    </citation>
    <scope>NUCLEOTIDE SEQUENCE [LARGE SCALE GENOMIC DNA]</scope>
    <source>
        <strain evidence="3">JA276</strain>
    </source>
</reference>
<sequence length="582" mass="65443">MPIYLSAIALQFYRGIGPETQFVAPFSEMNFFIGANNAGKSIVLNFLNERLPFRKGNIASRPLNFNVDGYRGSTSGEFMAAVGFPAAFAVSHFHEKLSKIPIRNTNLAATVKEIIHHMSFKDHLWIKPTGNAETGSLLKYPDEKSAVSWVSEDAWYELWNALTGSSGGGLMRHWVPETLAQIAKFSQVSLPESMLIPAKRQLGPKNETFDDLTGKGLIDHLAELQNPDHHERERKKTFDQINEFLRVVTGKTDAELEVPSGRQHLLVHMDDKVLPLSSLGTGIHEVILIAAFCTIHQNRIMCIEEPEIHLHPVLQRKLIRYLQKHTTNQYFIATHSAAFIDTLGASVFHVRNDGSQTYIKSAVLKSDQRRVVDELGYRASDIVQANAVVWVEGPSDRIYIRHWLQDMAPEMIEGIHYSILFYGGSLIRHLSADDNALEEFIRLRQLNRNLAIVIDSDKSSPRAPLKPAAQRLREEMKDSECVVWITKGREIENYVDATVLQEALKACHPTIYQRPDKVGQFDHAFYFVRRKTTSAGDVLYTKGDKVGAAMHVCGQPADLGILDLRTRIGELAAMIRRANGVT</sequence>
<evidence type="ECO:0000313" key="2">
    <source>
        <dbReference type="EMBL" id="SOC11559.1"/>
    </source>
</evidence>
<dbReference type="Pfam" id="PF13175">
    <property type="entry name" value="AAA_15"/>
    <property type="match status" value="1"/>
</dbReference>
<feature type="domain" description="Endonuclease GajA/Old nuclease/RecF-like AAA" evidence="1">
    <location>
        <begin position="228"/>
        <end position="340"/>
    </location>
</feature>